<feature type="transmembrane region" description="Helical" evidence="5">
    <location>
        <begin position="12"/>
        <end position="30"/>
    </location>
</feature>
<feature type="coiled-coil region" evidence="4">
    <location>
        <begin position="244"/>
        <end position="271"/>
    </location>
</feature>
<feature type="transmembrane region" description="Helical" evidence="5">
    <location>
        <begin position="36"/>
        <end position="56"/>
    </location>
</feature>
<dbReference type="SMART" id="SM00283">
    <property type="entry name" value="MA"/>
    <property type="match status" value="1"/>
</dbReference>
<dbReference type="InterPro" id="IPR004089">
    <property type="entry name" value="MCPsignal_dom"/>
</dbReference>
<protein>
    <submittedName>
        <fullName evidence="7">Methyl-accepting chemotaxis protein (MCP) signaling protein</fullName>
    </submittedName>
</protein>
<dbReference type="OrthoDB" id="9765653at2"/>
<keyword evidence="8" id="KW-1185">Reference proteome</keyword>
<evidence type="ECO:0000256" key="3">
    <source>
        <dbReference type="PROSITE-ProRule" id="PRU00284"/>
    </source>
</evidence>
<keyword evidence="5" id="KW-0472">Membrane</keyword>
<dbReference type="Gene3D" id="1.10.287.950">
    <property type="entry name" value="Methyl-accepting chemotaxis protein"/>
    <property type="match status" value="1"/>
</dbReference>
<keyword evidence="5" id="KW-1133">Transmembrane helix</keyword>
<organism evidence="7 8">
    <name type="scientific">Reinekea marinisedimentorum</name>
    <dbReference type="NCBI Taxonomy" id="230495"/>
    <lineage>
        <taxon>Bacteria</taxon>
        <taxon>Pseudomonadati</taxon>
        <taxon>Pseudomonadota</taxon>
        <taxon>Gammaproteobacteria</taxon>
        <taxon>Oceanospirillales</taxon>
        <taxon>Saccharospirillaceae</taxon>
        <taxon>Reinekea</taxon>
    </lineage>
</organism>
<dbReference type="EMBL" id="SLZR01000007">
    <property type="protein sequence ID" value="TCS41077.1"/>
    <property type="molecule type" value="Genomic_DNA"/>
</dbReference>
<dbReference type="SUPFAM" id="SSF58104">
    <property type="entry name" value="Methyl-accepting chemotaxis protein (MCP) signaling domain"/>
    <property type="match status" value="1"/>
</dbReference>
<dbReference type="Proteomes" id="UP000295793">
    <property type="component" value="Unassembled WGS sequence"/>
</dbReference>
<name>A0A4R3I7D2_9GAMM</name>
<evidence type="ECO:0000256" key="4">
    <source>
        <dbReference type="SAM" id="Coils"/>
    </source>
</evidence>
<accession>A0A4R3I7D2</accession>
<dbReference type="PANTHER" id="PTHR32089:SF112">
    <property type="entry name" value="LYSOZYME-LIKE PROTEIN-RELATED"/>
    <property type="match status" value="1"/>
</dbReference>
<dbReference type="PANTHER" id="PTHR32089">
    <property type="entry name" value="METHYL-ACCEPTING CHEMOTAXIS PROTEIN MCPB"/>
    <property type="match status" value="1"/>
</dbReference>
<sequence>MFLNLPAVRNTYLVSSLLLLGLFLVFLATGRTAGSLYLWLALLVVVVGVGFVLGSINNKIKQFEAKLMPYVADSQLSGIANVEAGVRAILERNAAQAGELSSLEAELSRYQQELHQLNESNARHEQQQEAELIALKSGVELMQGVNAQLAGHVQQTAENAESVRKKALETFEYLNGTAKATQEDAEFIRNFKGEVEQLGKGVLVISDLAQEINDISAQTNLLALNAAIEAARAGEQGRGFAVVADEVRNLATRAQDAANKIEQSIESVSAEAEAAVKSVDRISTNVDLAVGYTTAQIEFVQGINQQLDLLTEQFAHCDELIAEQGNGVGLS</sequence>
<dbReference type="GO" id="GO:0006935">
    <property type="term" value="P:chemotaxis"/>
    <property type="evidence" value="ECO:0007669"/>
    <property type="project" value="UniProtKB-ARBA"/>
</dbReference>
<proteinExistence type="predicted"/>
<evidence type="ECO:0000256" key="1">
    <source>
        <dbReference type="ARBA" id="ARBA00004370"/>
    </source>
</evidence>
<gene>
    <name evidence="7" type="ORF">BCF53_10791</name>
</gene>
<dbReference type="GO" id="GO:0016020">
    <property type="term" value="C:membrane"/>
    <property type="evidence" value="ECO:0007669"/>
    <property type="project" value="UniProtKB-SubCell"/>
</dbReference>
<feature type="coiled-coil region" evidence="4">
    <location>
        <begin position="93"/>
        <end position="127"/>
    </location>
</feature>
<keyword evidence="2 3" id="KW-0807">Transducer</keyword>
<evidence type="ECO:0000256" key="5">
    <source>
        <dbReference type="SAM" id="Phobius"/>
    </source>
</evidence>
<evidence type="ECO:0000313" key="8">
    <source>
        <dbReference type="Proteomes" id="UP000295793"/>
    </source>
</evidence>
<dbReference type="GO" id="GO:0007165">
    <property type="term" value="P:signal transduction"/>
    <property type="evidence" value="ECO:0007669"/>
    <property type="project" value="UniProtKB-KW"/>
</dbReference>
<evidence type="ECO:0000259" key="6">
    <source>
        <dbReference type="PROSITE" id="PS50111"/>
    </source>
</evidence>
<evidence type="ECO:0000256" key="2">
    <source>
        <dbReference type="ARBA" id="ARBA00023224"/>
    </source>
</evidence>
<evidence type="ECO:0000313" key="7">
    <source>
        <dbReference type="EMBL" id="TCS41077.1"/>
    </source>
</evidence>
<comment type="caution">
    <text evidence="7">The sequence shown here is derived from an EMBL/GenBank/DDBJ whole genome shotgun (WGS) entry which is preliminary data.</text>
</comment>
<feature type="domain" description="Methyl-accepting transducer" evidence="6">
    <location>
        <begin position="103"/>
        <end position="331"/>
    </location>
</feature>
<dbReference type="PROSITE" id="PS50111">
    <property type="entry name" value="CHEMOTAXIS_TRANSDUC_2"/>
    <property type="match status" value="1"/>
</dbReference>
<dbReference type="Pfam" id="PF00015">
    <property type="entry name" value="MCPsignal"/>
    <property type="match status" value="1"/>
</dbReference>
<comment type="subcellular location">
    <subcellularLocation>
        <location evidence="1">Membrane</location>
    </subcellularLocation>
</comment>
<keyword evidence="5" id="KW-0812">Transmembrane</keyword>
<reference evidence="7 8" key="1">
    <citation type="submission" date="2019-03" db="EMBL/GenBank/DDBJ databases">
        <title>Genomic Encyclopedia of Archaeal and Bacterial Type Strains, Phase II (KMG-II): from individual species to whole genera.</title>
        <authorList>
            <person name="Goeker M."/>
        </authorList>
    </citation>
    <scope>NUCLEOTIDE SEQUENCE [LARGE SCALE GENOMIC DNA]</scope>
    <source>
        <strain evidence="7 8">DSM 15388</strain>
    </source>
</reference>
<dbReference type="AlphaFoldDB" id="A0A4R3I7D2"/>
<keyword evidence="4" id="KW-0175">Coiled coil</keyword>